<dbReference type="Gene3D" id="2.30.110.10">
    <property type="entry name" value="Electron Transport, Fmn-binding Protein, Chain A"/>
    <property type="match status" value="1"/>
</dbReference>
<evidence type="ECO:0000313" key="3">
    <source>
        <dbReference type="EMBL" id="GGN61282.1"/>
    </source>
</evidence>
<dbReference type="PANTHER" id="PTHR35176">
    <property type="entry name" value="HEME OXYGENASE HI_0854-RELATED"/>
    <property type="match status" value="1"/>
</dbReference>
<name>A0ABQ2JYK3_9SPHN</name>
<evidence type="ECO:0000256" key="1">
    <source>
        <dbReference type="ARBA" id="ARBA00023002"/>
    </source>
</evidence>
<dbReference type="InterPro" id="IPR012349">
    <property type="entry name" value="Split_barrel_FMN-bd"/>
</dbReference>
<comment type="caution">
    <text evidence="3">The sequence shown here is derived from an EMBL/GenBank/DDBJ whole genome shotgun (WGS) entry which is preliminary data.</text>
</comment>
<dbReference type="EMBL" id="BMLK01000036">
    <property type="protein sequence ID" value="GGN61282.1"/>
    <property type="molecule type" value="Genomic_DNA"/>
</dbReference>
<accession>A0ABQ2JYK3</accession>
<dbReference type="InterPro" id="IPR052019">
    <property type="entry name" value="F420H2_bilvrd_red/Heme_oxyg"/>
</dbReference>
<dbReference type="Proteomes" id="UP000605099">
    <property type="component" value="Unassembled WGS sequence"/>
</dbReference>
<keyword evidence="4" id="KW-1185">Reference proteome</keyword>
<proteinExistence type="predicted"/>
<dbReference type="InterPro" id="IPR011576">
    <property type="entry name" value="Pyridox_Oxase_N"/>
</dbReference>
<feature type="domain" description="Pyridoxamine 5'-phosphate oxidase N-terminal" evidence="2">
    <location>
        <begin position="12"/>
        <end position="145"/>
    </location>
</feature>
<evidence type="ECO:0000313" key="4">
    <source>
        <dbReference type="Proteomes" id="UP000605099"/>
    </source>
</evidence>
<reference evidence="4" key="1">
    <citation type="journal article" date="2019" name="Int. J. Syst. Evol. Microbiol.">
        <title>The Global Catalogue of Microorganisms (GCM) 10K type strain sequencing project: providing services to taxonomists for standard genome sequencing and annotation.</title>
        <authorList>
            <consortium name="The Broad Institute Genomics Platform"/>
            <consortium name="The Broad Institute Genome Sequencing Center for Infectious Disease"/>
            <person name="Wu L."/>
            <person name="Ma J."/>
        </authorList>
    </citation>
    <scope>NUCLEOTIDE SEQUENCE [LARGE SCALE GENOMIC DNA]</scope>
    <source>
        <strain evidence="4">CGMCC 1.6784</strain>
    </source>
</reference>
<protein>
    <recommendedName>
        <fullName evidence="2">Pyridoxamine 5'-phosphate oxidase N-terminal domain-containing protein</fullName>
    </recommendedName>
</protein>
<gene>
    <name evidence="3" type="ORF">GCM10011349_43750</name>
</gene>
<organism evidence="3 4">
    <name type="scientific">Novosphingobium indicum</name>
    <dbReference type="NCBI Taxonomy" id="462949"/>
    <lineage>
        <taxon>Bacteria</taxon>
        <taxon>Pseudomonadati</taxon>
        <taxon>Pseudomonadota</taxon>
        <taxon>Alphaproteobacteria</taxon>
        <taxon>Sphingomonadales</taxon>
        <taxon>Sphingomonadaceae</taxon>
        <taxon>Novosphingobium</taxon>
    </lineage>
</organism>
<evidence type="ECO:0000259" key="2">
    <source>
        <dbReference type="Pfam" id="PF01243"/>
    </source>
</evidence>
<sequence length="153" mass="17233">MAKLRDKIRMTDEEIGDFLRVSKTLVVSTLDRDGAPHLTALWFANHEGMIIFETYGSSQKVVNLRRDPRIAVLCETGEVYDQLRGVSIQGRAEIVDSGPRLVELMSLVIKRNTPDLDAAALASHVETMIRKRVVVVVRPDKVISWDHRKLAQA</sequence>
<dbReference type="PANTHER" id="PTHR35176:SF6">
    <property type="entry name" value="HEME OXYGENASE HI_0854-RELATED"/>
    <property type="match status" value="1"/>
</dbReference>
<keyword evidence="1" id="KW-0560">Oxidoreductase</keyword>
<dbReference type="Pfam" id="PF01243">
    <property type="entry name" value="PNPOx_N"/>
    <property type="match status" value="1"/>
</dbReference>
<dbReference type="RefSeq" id="WP_188823342.1">
    <property type="nucleotide sequence ID" value="NZ_BMLK01000036.1"/>
</dbReference>
<dbReference type="SUPFAM" id="SSF50475">
    <property type="entry name" value="FMN-binding split barrel"/>
    <property type="match status" value="1"/>
</dbReference>